<sequence>MKLTTFLGVPAAILGLATAAPITESDIAQSNSSKCGYVRFTDENTLISGLLPSSKCTPFNPTNQEMVARFYRLDRNDCVCKFYTSKESCERRDDVPSYAGPTKPDFWEKSFEGEKPSWGLCAHI</sequence>
<proteinExistence type="predicted"/>
<accession>A0A6A5TUM2</accession>
<evidence type="ECO:0000256" key="1">
    <source>
        <dbReference type="SAM" id="SignalP"/>
    </source>
</evidence>
<dbReference type="EMBL" id="ML976992">
    <property type="protein sequence ID" value="KAF1956331.1"/>
    <property type="molecule type" value="Genomic_DNA"/>
</dbReference>
<evidence type="ECO:0000313" key="3">
    <source>
        <dbReference type="Proteomes" id="UP000800035"/>
    </source>
</evidence>
<feature type="signal peptide" evidence="1">
    <location>
        <begin position="1"/>
        <end position="19"/>
    </location>
</feature>
<keyword evidence="3" id="KW-1185">Reference proteome</keyword>
<protein>
    <submittedName>
        <fullName evidence="2">Uncharacterized protein</fullName>
    </submittedName>
</protein>
<keyword evidence="1" id="KW-0732">Signal</keyword>
<gene>
    <name evidence="2" type="ORF">CC80DRAFT_504899</name>
</gene>
<dbReference type="Proteomes" id="UP000800035">
    <property type="component" value="Unassembled WGS sequence"/>
</dbReference>
<dbReference type="OrthoDB" id="10502244at2759"/>
<evidence type="ECO:0000313" key="2">
    <source>
        <dbReference type="EMBL" id="KAF1956331.1"/>
    </source>
</evidence>
<dbReference type="AlphaFoldDB" id="A0A6A5TUM2"/>
<feature type="chain" id="PRO_5025422692" evidence="1">
    <location>
        <begin position="20"/>
        <end position="124"/>
    </location>
</feature>
<organism evidence="2 3">
    <name type="scientific">Byssothecium circinans</name>
    <dbReference type="NCBI Taxonomy" id="147558"/>
    <lineage>
        <taxon>Eukaryota</taxon>
        <taxon>Fungi</taxon>
        <taxon>Dikarya</taxon>
        <taxon>Ascomycota</taxon>
        <taxon>Pezizomycotina</taxon>
        <taxon>Dothideomycetes</taxon>
        <taxon>Pleosporomycetidae</taxon>
        <taxon>Pleosporales</taxon>
        <taxon>Massarineae</taxon>
        <taxon>Massarinaceae</taxon>
        <taxon>Byssothecium</taxon>
    </lineage>
</organism>
<name>A0A6A5TUM2_9PLEO</name>
<reference evidence="2" key="1">
    <citation type="journal article" date="2020" name="Stud. Mycol.">
        <title>101 Dothideomycetes genomes: a test case for predicting lifestyles and emergence of pathogens.</title>
        <authorList>
            <person name="Haridas S."/>
            <person name="Albert R."/>
            <person name="Binder M."/>
            <person name="Bloem J."/>
            <person name="Labutti K."/>
            <person name="Salamov A."/>
            <person name="Andreopoulos B."/>
            <person name="Baker S."/>
            <person name="Barry K."/>
            <person name="Bills G."/>
            <person name="Bluhm B."/>
            <person name="Cannon C."/>
            <person name="Castanera R."/>
            <person name="Culley D."/>
            <person name="Daum C."/>
            <person name="Ezra D."/>
            <person name="Gonzalez J."/>
            <person name="Henrissat B."/>
            <person name="Kuo A."/>
            <person name="Liang C."/>
            <person name="Lipzen A."/>
            <person name="Lutzoni F."/>
            <person name="Magnuson J."/>
            <person name="Mondo S."/>
            <person name="Nolan M."/>
            <person name="Ohm R."/>
            <person name="Pangilinan J."/>
            <person name="Park H.-J."/>
            <person name="Ramirez L."/>
            <person name="Alfaro M."/>
            <person name="Sun H."/>
            <person name="Tritt A."/>
            <person name="Yoshinaga Y."/>
            <person name="Zwiers L.-H."/>
            <person name="Turgeon B."/>
            <person name="Goodwin S."/>
            <person name="Spatafora J."/>
            <person name="Crous P."/>
            <person name="Grigoriev I."/>
        </authorList>
    </citation>
    <scope>NUCLEOTIDE SEQUENCE</scope>
    <source>
        <strain evidence="2">CBS 675.92</strain>
    </source>
</reference>